<dbReference type="InterPro" id="IPR011991">
    <property type="entry name" value="ArsR-like_HTH"/>
</dbReference>
<organism evidence="5 6">
    <name type="scientific">Desulfarculus baarsii (strain ATCC 33931 / DSM 2075 / LMG 7858 / VKM B-1802 / 2st14)</name>
    <dbReference type="NCBI Taxonomy" id="644282"/>
    <lineage>
        <taxon>Bacteria</taxon>
        <taxon>Pseudomonadati</taxon>
        <taxon>Thermodesulfobacteriota</taxon>
        <taxon>Desulfarculia</taxon>
        <taxon>Desulfarculales</taxon>
        <taxon>Desulfarculaceae</taxon>
        <taxon>Desulfarculus</taxon>
    </lineage>
</organism>
<dbReference type="AlphaFoldDB" id="E1QKA7"/>
<evidence type="ECO:0000259" key="4">
    <source>
        <dbReference type="PROSITE" id="PS50987"/>
    </source>
</evidence>
<keyword evidence="2" id="KW-0238">DNA-binding</keyword>
<dbReference type="STRING" id="644282.Deba_2646"/>
<reference evidence="5 6" key="1">
    <citation type="journal article" date="2010" name="Stand. Genomic Sci.">
        <title>Complete genome sequence of Desulfarculus baarsii type strain (2st14).</title>
        <authorList>
            <person name="Sun H."/>
            <person name="Spring S."/>
            <person name="Lapidus A."/>
            <person name="Davenport K."/>
            <person name="Del Rio T.G."/>
            <person name="Tice H."/>
            <person name="Nolan M."/>
            <person name="Copeland A."/>
            <person name="Cheng J.F."/>
            <person name="Lucas S."/>
            <person name="Tapia R."/>
            <person name="Goodwin L."/>
            <person name="Pitluck S."/>
            <person name="Ivanova N."/>
            <person name="Pagani I."/>
            <person name="Mavromatis K."/>
            <person name="Ovchinnikova G."/>
            <person name="Pati A."/>
            <person name="Chen A."/>
            <person name="Palaniappan K."/>
            <person name="Hauser L."/>
            <person name="Chang Y.J."/>
            <person name="Jeffries C.D."/>
            <person name="Detter J.C."/>
            <person name="Han C."/>
            <person name="Rohde M."/>
            <person name="Brambilla E."/>
            <person name="Goker M."/>
            <person name="Woyke T."/>
            <person name="Bristow J."/>
            <person name="Eisen J.A."/>
            <person name="Markowitz V."/>
            <person name="Hugenholtz P."/>
            <person name="Kyrpides N.C."/>
            <person name="Klenk H.P."/>
            <person name="Land M."/>
        </authorList>
    </citation>
    <scope>NUCLEOTIDE SEQUENCE [LARGE SCALE GENOMIC DNA]</scope>
    <source>
        <strain evidence="6">ATCC 33931 / DSM 2075 / LMG 7858 / VKM B-1802 / 2st14</strain>
    </source>
</reference>
<dbReference type="PANTHER" id="PTHR33154:SF18">
    <property type="entry name" value="ARSENICAL RESISTANCE OPERON REPRESSOR"/>
    <property type="match status" value="1"/>
</dbReference>
<evidence type="ECO:0000313" key="6">
    <source>
        <dbReference type="Proteomes" id="UP000009047"/>
    </source>
</evidence>
<dbReference type="eggNOG" id="COG0640">
    <property type="taxonomic scope" value="Bacteria"/>
</dbReference>
<dbReference type="InterPro" id="IPR051081">
    <property type="entry name" value="HTH_MetalResp_TranReg"/>
</dbReference>
<dbReference type="InterPro" id="IPR001845">
    <property type="entry name" value="HTH_ArsR_DNA-bd_dom"/>
</dbReference>
<evidence type="ECO:0000256" key="3">
    <source>
        <dbReference type="ARBA" id="ARBA00023163"/>
    </source>
</evidence>
<evidence type="ECO:0000313" key="5">
    <source>
        <dbReference type="EMBL" id="ADK86000.1"/>
    </source>
</evidence>
<dbReference type="Gene3D" id="1.10.10.10">
    <property type="entry name" value="Winged helix-like DNA-binding domain superfamily/Winged helix DNA-binding domain"/>
    <property type="match status" value="1"/>
</dbReference>
<keyword evidence="3" id="KW-0804">Transcription</keyword>
<proteinExistence type="predicted"/>
<dbReference type="OrthoDB" id="9800238at2"/>
<dbReference type="NCBIfam" id="NF033788">
    <property type="entry name" value="HTH_metalloreg"/>
    <property type="match status" value="1"/>
</dbReference>
<dbReference type="GO" id="GO:0003677">
    <property type="term" value="F:DNA binding"/>
    <property type="evidence" value="ECO:0007669"/>
    <property type="project" value="UniProtKB-KW"/>
</dbReference>
<evidence type="ECO:0000256" key="2">
    <source>
        <dbReference type="ARBA" id="ARBA00023125"/>
    </source>
</evidence>
<dbReference type="RefSeq" id="WP_013259439.1">
    <property type="nucleotide sequence ID" value="NC_014365.1"/>
</dbReference>
<dbReference type="InterPro" id="IPR036390">
    <property type="entry name" value="WH_DNA-bd_sf"/>
</dbReference>
<dbReference type="SMART" id="SM00418">
    <property type="entry name" value="HTH_ARSR"/>
    <property type="match status" value="1"/>
</dbReference>
<protein>
    <submittedName>
        <fullName evidence="5">Transcriptional regulator, ArsR family</fullName>
    </submittedName>
</protein>
<dbReference type="EMBL" id="CP002085">
    <property type="protein sequence ID" value="ADK86000.1"/>
    <property type="molecule type" value="Genomic_DNA"/>
</dbReference>
<dbReference type="KEGG" id="dbr:Deba_2646"/>
<dbReference type="PROSITE" id="PS50987">
    <property type="entry name" value="HTH_ARSR_2"/>
    <property type="match status" value="1"/>
</dbReference>
<dbReference type="SUPFAM" id="SSF46785">
    <property type="entry name" value="Winged helix' DNA-binding domain"/>
    <property type="match status" value="1"/>
</dbReference>
<accession>E1QKA7</accession>
<dbReference type="InterPro" id="IPR036388">
    <property type="entry name" value="WH-like_DNA-bd_sf"/>
</dbReference>
<dbReference type="Proteomes" id="UP000009047">
    <property type="component" value="Chromosome"/>
</dbReference>
<gene>
    <name evidence="5" type="ordered locus">Deba_2646</name>
</gene>
<dbReference type="HOGENOM" id="CLU_097806_3_1_7"/>
<evidence type="ECO:0000256" key="1">
    <source>
        <dbReference type="ARBA" id="ARBA00023015"/>
    </source>
</evidence>
<feature type="domain" description="HTH arsR-type" evidence="4">
    <location>
        <begin position="1"/>
        <end position="95"/>
    </location>
</feature>
<dbReference type="PRINTS" id="PR00778">
    <property type="entry name" value="HTHARSR"/>
</dbReference>
<keyword evidence="1" id="KW-0805">Transcription regulation</keyword>
<dbReference type="GO" id="GO:0003700">
    <property type="term" value="F:DNA-binding transcription factor activity"/>
    <property type="evidence" value="ECO:0007669"/>
    <property type="project" value="InterPro"/>
</dbReference>
<dbReference type="CDD" id="cd00090">
    <property type="entry name" value="HTH_ARSR"/>
    <property type="match status" value="1"/>
</dbReference>
<keyword evidence="6" id="KW-1185">Reference proteome</keyword>
<dbReference type="Pfam" id="PF01022">
    <property type="entry name" value="HTH_5"/>
    <property type="match status" value="1"/>
</dbReference>
<dbReference type="PANTHER" id="PTHR33154">
    <property type="entry name" value="TRANSCRIPTIONAL REGULATOR, ARSR FAMILY"/>
    <property type="match status" value="1"/>
</dbReference>
<sequence length="121" mass="13389">MRETVTIAKAMAEENRLRVLLALDAGQLCACQITELLGLAPSTVSRHMAILCQAGLVESWKDGRWVHFRLAEGAAQAREAMDWARKWLAPSAQAQADAKRLAEVLSQDKEELCGRLGKCRK</sequence>
<name>E1QKA7_DESB2</name>